<sequence length="336" mass="37051">MGVFTYCVAGGAFVLIGAWEAFVSTYAHLNPSVSSLSSPGRGASTTATTTTRTIRRKTKTSLSFFSFVAVAAVSFVVILNSMISLFEASRTNDRVGFALQLEISAIASLFLLYSVVGFLVDFTDSISLPSSLLSLIALFAFGQEFLFFYLQKKDPSGIENRYFDLVLIPIGICFLSTIYELARPKSVLPSLARGVGLVLQGTWFFQMGLSFFTVLIVHGCTLHERSRANYTVKCKGHPEYHRGRAIAVLQFNCHLALLVVLVVGLYSFLVGKYGIRGDYTAYKPLSAELQNMYDHSRFTLDSDGEDDEEIKEEQRAEKQESFVMVSETGVNGFGAH</sequence>
<evidence type="ECO:0000313" key="9">
    <source>
        <dbReference type="Proteomes" id="UP001141806"/>
    </source>
</evidence>
<dbReference type="AlphaFoldDB" id="A0A9Q0QVA4"/>
<keyword evidence="9" id="KW-1185">Reference proteome</keyword>
<feature type="transmembrane region" description="Helical" evidence="7">
    <location>
        <begin position="132"/>
        <end position="150"/>
    </location>
</feature>
<feature type="transmembrane region" description="Helical" evidence="7">
    <location>
        <begin position="7"/>
        <end position="29"/>
    </location>
</feature>
<reference evidence="8" key="1">
    <citation type="journal article" date="2023" name="Plant J.">
        <title>The genome of the king protea, Protea cynaroides.</title>
        <authorList>
            <person name="Chang J."/>
            <person name="Duong T.A."/>
            <person name="Schoeman C."/>
            <person name="Ma X."/>
            <person name="Roodt D."/>
            <person name="Barker N."/>
            <person name="Li Z."/>
            <person name="Van de Peer Y."/>
            <person name="Mizrachi E."/>
        </authorList>
    </citation>
    <scope>NUCLEOTIDE SEQUENCE</scope>
    <source>
        <tissue evidence="8">Young leaves</tissue>
    </source>
</reference>
<dbReference type="InterPro" id="IPR006904">
    <property type="entry name" value="DUF716"/>
</dbReference>
<dbReference type="OrthoDB" id="551896at2759"/>
<evidence type="ECO:0000313" key="8">
    <source>
        <dbReference type="EMBL" id="KAJ4972989.1"/>
    </source>
</evidence>
<dbReference type="Proteomes" id="UP001141806">
    <property type="component" value="Unassembled WGS sequence"/>
</dbReference>
<protein>
    <recommendedName>
        <fullName evidence="10">Transmembrane protein</fullName>
    </recommendedName>
</protein>
<dbReference type="PANTHER" id="PTHR46285:SF7">
    <property type="entry name" value="OS06G0238900 PROTEIN"/>
    <property type="match status" value="1"/>
</dbReference>
<organism evidence="8 9">
    <name type="scientific">Protea cynaroides</name>
    <dbReference type="NCBI Taxonomy" id="273540"/>
    <lineage>
        <taxon>Eukaryota</taxon>
        <taxon>Viridiplantae</taxon>
        <taxon>Streptophyta</taxon>
        <taxon>Embryophyta</taxon>
        <taxon>Tracheophyta</taxon>
        <taxon>Spermatophyta</taxon>
        <taxon>Magnoliopsida</taxon>
        <taxon>Proteales</taxon>
        <taxon>Proteaceae</taxon>
        <taxon>Protea</taxon>
    </lineage>
</organism>
<feature type="transmembrane region" description="Helical" evidence="7">
    <location>
        <begin position="98"/>
        <end position="120"/>
    </location>
</feature>
<evidence type="ECO:0000256" key="3">
    <source>
        <dbReference type="ARBA" id="ARBA00022692"/>
    </source>
</evidence>
<feature type="transmembrane region" description="Helical" evidence="7">
    <location>
        <begin position="64"/>
        <end position="86"/>
    </location>
</feature>
<keyword evidence="3 7" id="KW-0812">Transmembrane</keyword>
<feature type="transmembrane region" description="Helical" evidence="7">
    <location>
        <begin position="243"/>
        <end position="269"/>
    </location>
</feature>
<proteinExistence type="inferred from homology"/>
<feature type="transmembrane region" description="Helical" evidence="7">
    <location>
        <begin position="202"/>
        <end position="222"/>
    </location>
</feature>
<evidence type="ECO:0008006" key="10">
    <source>
        <dbReference type="Google" id="ProtNLM"/>
    </source>
</evidence>
<feature type="transmembrane region" description="Helical" evidence="7">
    <location>
        <begin position="162"/>
        <end position="182"/>
    </location>
</feature>
<feature type="region of interest" description="Disordered" evidence="6">
    <location>
        <begin position="33"/>
        <end position="52"/>
    </location>
</feature>
<feature type="compositionally biased region" description="Low complexity" evidence="6">
    <location>
        <begin position="40"/>
        <end position="52"/>
    </location>
</feature>
<evidence type="ECO:0000256" key="7">
    <source>
        <dbReference type="SAM" id="Phobius"/>
    </source>
</evidence>
<evidence type="ECO:0000256" key="5">
    <source>
        <dbReference type="ARBA" id="ARBA00023136"/>
    </source>
</evidence>
<dbReference type="Pfam" id="PF04819">
    <property type="entry name" value="DUF716"/>
    <property type="match status" value="1"/>
</dbReference>
<dbReference type="PANTHER" id="PTHR46285">
    <property type="entry name" value="PROTEINASE INHIBITOR I4, SERPIN (DUF716)-RELATED"/>
    <property type="match status" value="1"/>
</dbReference>
<keyword evidence="5 7" id="KW-0472">Membrane</keyword>
<dbReference type="EMBL" id="JAMYWD010000004">
    <property type="protein sequence ID" value="KAJ4972989.1"/>
    <property type="molecule type" value="Genomic_DNA"/>
</dbReference>
<accession>A0A9Q0QVA4</accession>
<gene>
    <name evidence="8" type="ORF">NE237_006163</name>
</gene>
<name>A0A9Q0QVA4_9MAGN</name>
<evidence type="ECO:0000256" key="2">
    <source>
        <dbReference type="ARBA" id="ARBA00006948"/>
    </source>
</evidence>
<keyword evidence="4 7" id="KW-1133">Transmembrane helix</keyword>
<comment type="subcellular location">
    <subcellularLocation>
        <location evidence="1">Membrane</location>
        <topology evidence="1">Multi-pass membrane protein</topology>
    </subcellularLocation>
</comment>
<evidence type="ECO:0000256" key="1">
    <source>
        <dbReference type="ARBA" id="ARBA00004141"/>
    </source>
</evidence>
<comment type="caution">
    <text evidence="8">The sequence shown here is derived from an EMBL/GenBank/DDBJ whole genome shotgun (WGS) entry which is preliminary data.</text>
</comment>
<evidence type="ECO:0000256" key="4">
    <source>
        <dbReference type="ARBA" id="ARBA00022989"/>
    </source>
</evidence>
<evidence type="ECO:0000256" key="6">
    <source>
        <dbReference type="SAM" id="MobiDB-lite"/>
    </source>
</evidence>
<dbReference type="GO" id="GO:0016020">
    <property type="term" value="C:membrane"/>
    <property type="evidence" value="ECO:0007669"/>
    <property type="project" value="UniProtKB-SubCell"/>
</dbReference>
<comment type="similarity">
    <text evidence="2">Belongs to the TMEM45 family.</text>
</comment>